<comment type="caution">
    <text evidence="2">The sequence shown here is derived from an EMBL/GenBank/DDBJ whole genome shotgun (WGS) entry which is preliminary data.</text>
</comment>
<dbReference type="Proteomes" id="UP000475214">
    <property type="component" value="Unassembled WGS sequence"/>
</dbReference>
<evidence type="ECO:0000259" key="1">
    <source>
        <dbReference type="Pfam" id="PF00496"/>
    </source>
</evidence>
<dbReference type="InterPro" id="IPR039424">
    <property type="entry name" value="SBP_5"/>
</dbReference>
<gene>
    <name evidence="2" type="ORF">G1H10_27460</name>
</gene>
<accession>A0A6L9SHV6</accession>
<name>A0A6L9SHV6_9ACTN</name>
<dbReference type="Gene3D" id="3.40.190.10">
    <property type="entry name" value="Periplasmic binding protein-like II"/>
    <property type="match status" value="1"/>
</dbReference>
<keyword evidence="3" id="KW-1185">Reference proteome</keyword>
<dbReference type="PANTHER" id="PTHR30290">
    <property type="entry name" value="PERIPLASMIC BINDING COMPONENT OF ABC TRANSPORTER"/>
    <property type="match status" value="1"/>
</dbReference>
<reference evidence="2 3" key="1">
    <citation type="submission" date="2020-02" db="EMBL/GenBank/DDBJ databases">
        <authorList>
            <person name="Li X.-J."/>
            <person name="Han X.-M."/>
        </authorList>
    </citation>
    <scope>NUCLEOTIDE SEQUENCE [LARGE SCALE GENOMIC DNA]</scope>
    <source>
        <strain evidence="2 3">CCTCC AB 2017055</strain>
    </source>
</reference>
<evidence type="ECO:0000313" key="2">
    <source>
        <dbReference type="EMBL" id="NEE03911.1"/>
    </source>
</evidence>
<dbReference type="CDD" id="cd00995">
    <property type="entry name" value="PBP2_NikA_DppA_OppA_like"/>
    <property type="match status" value="1"/>
</dbReference>
<organism evidence="2 3">
    <name type="scientific">Phytoactinopolyspora halotolerans</name>
    <dbReference type="NCBI Taxonomy" id="1981512"/>
    <lineage>
        <taxon>Bacteria</taxon>
        <taxon>Bacillati</taxon>
        <taxon>Actinomycetota</taxon>
        <taxon>Actinomycetes</taxon>
        <taxon>Jiangellales</taxon>
        <taxon>Jiangellaceae</taxon>
        <taxon>Phytoactinopolyspora</taxon>
    </lineage>
</organism>
<feature type="domain" description="Solute-binding protein family 5" evidence="1">
    <location>
        <begin position="2"/>
        <end position="318"/>
    </location>
</feature>
<sequence>MSDDRRSVTFKIRGATFHDGTEVSAADVVYSIEIMREIDDTFWSGPYEGVESVDAIGDRSVSIKLNAPTAESLVQLMAGELSLVIPEGSYEELRDGEAPIGTGPYRFSEWKPGSHVEISRFADYWGDAPNFATVTWQFFANSTASANAAQAGDVDVAYRMNEYELADVLDQTDGIAVENVGGAFYSAIWLNGAEPLFEDHRIRQAVAHAVDRQAIVDGAYAGRTDATCIPLDPPTGDAIPDLCPYEYDPARARELLEEAGVDDLRLELKILTGDQLSATIGDILISQMADVGITVETRAMEGGSWFADVFENKAYQLSLVTGAFISVEGIVGCPAVWTHDCVPDEVEATVNDAAVAPNPVTWSELRERAAEAHAEWAHWIPLTQTPILVVVPDDLVGISPLGTSGDEFDLRNLGWRD</sequence>
<protein>
    <submittedName>
        <fullName evidence="2">ABC transporter substrate-binding protein</fullName>
    </submittedName>
</protein>
<dbReference type="InterPro" id="IPR000914">
    <property type="entry name" value="SBP_5_dom"/>
</dbReference>
<dbReference type="GO" id="GO:0015833">
    <property type="term" value="P:peptide transport"/>
    <property type="evidence" value="ECO:0007669"/>
    <property type="project" value="TreeGrafter"/>
</dbReference>
<evidence type="ECO:0000313" key="3">
    <source>
        <dbReference type="Proteomes" id="UP000475214"/>
    </source>
</evidence>
<dbReference type="EMBL" id="JAAGOA010000027">
    <property type="protein sequence ID" value="NEE03911.1"/>
    <property type="molecule type" value="Genomic_DNA"/>
</dbReference>
<proteinExistence type="predicted"/>
<dbReference type="SUPFAM" id="SSF53850">
    <property type="entry name" value="Periplasmic binding protein-like II"/>
    <property type="match status" value="1"/>
</dbReference>
<dbReference type="Pfam" id="PF00496">
    <property type="entry name" value="SBP_bac_5"/>
    <property type="match status" value="1"/>
</dbReference>
<dbReference type="PANTHER" id="PTHR30290:SF65">
    <property type="entry name" value="MONOACYL PHOSPHATIDYLINOSITOL TETRAMANNOSIDE-BINDING PROTEIN LPQW-RELATED"/>
    <property type="match status" value="1"/>
</dbReference>
<dbReference type="GO" id="GO:1904680">
    <property type="term" value="F:peptide transmembrane transporter activity"/>
    <property type="evidence" value="ECO:0007669"/>
    <property type="project" value="TreeGrafter"/>
</dbReference>
<dbReference type="Gene3D" id="3.10.105.10">
    <property type="entry name" value="Dipeptide-binding Protein, Domain 3"/>
    <property type="match status" value="1"/>
</dbReference>
<dbReference type="AlphaFoldDB" id="A0A6L9SHV6"/>